<dbReference type="FunFam" id="3.40.50.10800:FF:000003">
    <property type="entry name" value="Quinolinate synthase A"/>
    <property type="match status" value="1"/>
</dbReference>
<evidence type="ECO:0000256" key="10">
    <source>
        <dbReference type="ARBA" id="ARBA00023004"/>
    </source>
</evidence>
<evidence type="ECO:0000256" key="2">
    <source>
        <dbReference type="ARBA" id="ARBA00004496"/>
    </source>
</evidence>
<evidence type="ECO:0000313" key="15">
    <source>
        <dbReference type="EMBL" id="MTV48514.1"/>
    </source>
</evidence>
<protein>
    <recommendedName>
        <fullName evidence="13 14">Quinolinate synthase</fullName>
        <ecNumber evidence="4 14">2.5.1.72</ecNumber>
    </recommendedName>
</protein>
<accession>A0A6I3SI18</accession>
<gene>
    <name evidence="14 15" type="primary">nadA</name>
    <name evidence="15" type="ORF">GJ688_05895</name>
</gene>
<evidence type="ECO:0000256" key="11">
    <source>
        <dbReference type="ARBA" id="ARBA00023014"/>
    </source>
</evidence>
<dbReference type="NCBIfam" id="NF006878">
    <property type="entry name" value="PRK09375.1-2"/>
    <property type="match status" value="1"/>
</dbReference>
<name>A0A6I3SI18_HELMO</name>
<dbReference type="InterPro" id="IPR003473">
    <property type="entry name" value="NadA"/>
</dbReference>
<dbReference type="Gene3D" id="3.40.50.10800">
    <property type="entry name" value="NadA-like"/>
    <property type="match status" value="3"/>
</dbReference>
<evidence type="ECO:0000313" key="16">
    <source>
        <dbReference type="Proteomes" id="UP000430670"/>
    </source>
</evidence>
<dbReference type="NCBIfam" id="NF006879">
    <property type="entry name" value="PRK09375.1-4"/>
    <property type="match status" value="1"/>
</dbReference>
<comment type="function">
    <text evidence="1 14">Catalyzes the condensation of iminoaspartate with dihydroxyacetone phosphate to form quinolinate.</text>
</comment>
<evidence type="ECO:0000256" key="7">
    <source>
        <dbReference type="ARBA" id="ARBA00022642"/>
    </source>
</evidence>
<dbReference type="EMBL" id="WNKU01000004">
    <property type="protein sequence ID" value="MTV48514.1"/>
    <property type="molecule type" value="Genomic_DNA"/>
</dbReference>
<dbReference type="RefSeq" id="WP_155475650.1">
    <property type="nucleotide sequence ID" value="NZ_WNKU01000004.1"/>
</dbReference>
<dbReference type="UniPathway" id="UPA00253">
    <property type="reaction ID" value="UER00327"/>
</dbReference>
<keyword evidence="10 14" id="KW-0408">Iron</keyword>
<evidence type="ECO:0000256" key="6">
    <source>
        <dbReference type="ARBA" id="ARBA00022490"/>
    </source>
</evidence>
<dbReference type="OrthoDB" id="9801204at2"/>
<feature type="binding site" evidence="14">
    <location>
        <position position="219"/>
    </location>
    <ligand>
        <name>iminosuccinate</name>
        <dbReference type="ChEBI" id="CHEBI:77875"/>
    </ligand>
</feature>
<feature type="binding site" evidence="14">
    <location>
        <position position="44"/>
    </location>
    <ligand>
        <name>iminosuccinate</name>
        <dbReference type="ChEBI" id="CHEBI:77875"/>
    </ligand>
</feature>
<comment type="caution">
    <text evidence="15">The sequence shown here is derived from an EMBL/GenBank/DDBJ whole genome shotgun (WGS) entry which is preliminary data.</text>
</comment>
<evidence type="ECO:0000256" key="8">
    <source>
        <dbReference type="ARBA" id="ARBA00022679"/>
    </source>
</evidence>
<dbReference type="InterPro" id="IPR036094">
    <property type="entry name" value="NadA_sf"/>
</dbReference>
<dbReference type="InterPro" id="IPR023066">
    <property type="entry name" value="Quinolinate_synth_type2"/>
</dbReference>
<dbReference type="EC" id="2.5.1.72" evidence="4 14"/>
<dbReference type="Pfam" id="PF02445">
    <property type="entry name" value="NadA"/>
    <property type="match status" value="1"/>
</dbReference>
<dbReference type="AlphaFoldDB" id="A0A6I3SI18"/>
<proteinExistence type="inferred from homology"/>
<comment type="subcellular location">
    <subcellularLocation>
        <location evidence="2 14">Cytoplasm</location>
    </subcellularLocation>
</comment>
<feature type="binding site" evidence="14">
    <location>
        <begin position="202"/>
        <end position="204"/>
    </location>
    <ligand>
        <name>iminosuccinate</name>
        <dbReference type="ChEBI" id="CHEBI:77875"/>
    </ligand>
</feature>
<feature type="binding site" evidence="14">
    <location>
        <position position="27"/>
    </location>
    <ligand>
        <name>iminosuccinate</name>
        <dbReference type="ChEBI" id="CHEBI:77875"/>
    </ligand>
</feature>
<evidence type="ECO:0000256" key="5">
    <source>
        <dbReference type="ARBA" id="ARBA00022485"/>
    </source>
</evidence>
<dbReference type="GO" id="GO:0034628">
    <property type="term" value="P:'de novo' NAD+ biosynthetic process from L-aspartate"/>
    <property type="evidence" value="ECO:0007669"/>
    <property type="project" value="TreeGrafter"/>
</dbReference>
<dbReference type="Proteomes" id="UP000430670">
    <property type="component" value="Unassembled WGS sequence"/>
</dbReference>
<feature type="binding site" evidence="14">
    <location>
        <position position="264"/>
    </location>
    <ligand>
        <name>[4Fe-4S] cluster</name>
        <dbReference type="ChEBI" id="CHEBI:49883"/>
    </ligand>
</feature>
<dbReference type="GO" id="GO:0005737">
    <property type="term" value="C:cytoplasm"/>
    <property type="evidence" value="ECO:0007669"/>
    <property type="project" value="UniProtKB-SubCell"/>
</dbReference>
<dbReference type="SUPFAM" id="SSF142754">
    <property type="entry name" value="NadA-like"/>
    <property type="match status" value="1"/>
</dbReference>
<comment type="catalytic activity">
    <reaction evidence="12">
        <text>iminosuccinate + dihydroxyacetone phosphate = quinolinate + phosphate + 2 H2O + H(+)</text>
        <dbReference type="Rhea" id="RHEA:25888"/>
        <dbReference type="ChEBI" id="CHEBI:15377"/>
        <dbReference type="ChEBI" id="CHEBI:15378"/>
        <dbReference type="ChEBI" id="CHEBI:29959"/>
        <dbReference type="ChEBI" id="CHEBI:43474"/>
        <dbReference type="ChEBI" id="CHEBI:57642"/>
        <dbReference type="ChEBI" id="CHEBI:77875"/>
        <dbReference type="EC" id="2.5.1.72"/>
    </reaction>
    <physiologicalReaction direction="left-to-right" evidence="12">
        <dbReference type="Rhea" id="RHEA:25889"/>
    </physiologicalReaction>
</comment>
<evidence type="ECO:0000256" key="4">
    <source>
        <dbReference type="ARBA" id="ARBA00012669"/>
    </source>
</evidence>
<evidence type="ECO:0000256" key="3">
    <source>
        <dbReference type="ARBA" id="ARBA00005065"/>
    </source>
</evidence>
<dbReference type="PANTHER" id="PTHR30573">
    <property type="entry name" value="QUINOLINATE SYNTHETASE A"/>
    <property type="match status" value="1"/>
</dbReference>
<dbReference type="HAMAP" id="MF_00568">
    <property type="entry name" value="NadA_type2"/>
    <property type="match status" value="1"/>
</dbReference>
<dbReference type="GO" id="GO:0051539">
    <property type="term" value="F:4 iron, 4 sulfur cluster binding"/>
    <property type="evidence" value="ECO:0007669"/>
    <property type="project" value="UniProtKB-KW"/>
</dbReference>
<feature type="binding site" evidence="14">
    <location>
        <position position="89"/>
    </location>
    <ligand>
        <name>[4Fe-4S] cluster</name>
        <dbReference type="ChEBI" id="CHEBI:49883"/>
    </ligand>
</feature>
<keyword evidence="7 14" id="KW-0662">Pyridine nucleotide biosynthesis</keyword>
<organism evidence="15 16">
    <name type="scientific">Heliobacterium mobile</name>
    <name type="common">Heliobacillus mobilis</name>
    <dbReference type="NCBI Taxonomy" id="28064"/>
    <lineage>
        <taxon>Bacteria</taxon>
        <taxon>Bacillati</taxon>
        <taxon>Bacillota</taxon>
        <taxon>Clostridia</taxon>
        <taxon>Eubacteriales</taxon>
        <taxon>Heliobacteriaceae</taxon>
        <taxon>Heliobacterium</taxon>
    </lineage>
</organism>
<keyword evidence="16" id="KW-1185">Reference proteome</keyword>
<dbReference type="NCBIfam" id="TIGR00550">
    <property type="entry name" value="nadA"/>
    <property type="match status" value="1"/>
</dbReference>
<feature type="binding site" evidence="14">
    <location>
        <position position="132"/>
    </location>
    <ligand>
        <name>iminosuccinate</name>
        <dbReference type="ChEBI" id="CHEBI:77875"/>
    </ligand>
</feature>
<keyword evidence="11 14" id="KW-0411">Iron-sulfur</keyword>
<keyword evidence="8 14" id="KW-0808">Transferase</keyword>
<comment type="pathway">
    <text evidence="3 14">Cofactor biosynthesis; NAD(+) biosynthesis; quinolinate from iminoaspartate: step 1/1.</text>
</comment>
<dbReference type="GO" id="GO:0046872">
    <property type="term" value="F:metal ion binding"/>
    <property type="evidence" value="ECO:0007669"/>
    <property type="project" value="UniProtKB-KW"/>
</dbReference>
<evidence type="ECO:0000256" key="1">
    <source>
        <dbReference type="ARBA" id="ARBA00003791"/>
    </source>
</evidence>
<comment type="similarity">
    <text evidence="14">Belongs to the quinolinate synthase family. Type 2 subfamily.</text>
</comment>
<feature type="binding site" evidence="14">
    <location>
        <position position="176"/>
    </location>
    <ligand>
        <name>[4Fe-4S] cluster</name>
        <dbReference type="ChEBI" id="CHEBI:49883"/>
    </ligand>
</feature>
<keyword evidence="6 14" id="KW-0963">Cytoplasm</keyword>
<comment type="cofactor">
    <cofactor evidence="14">
        <name>[4Fe-4S] cluster</name>
        <dbReference type="ChEBI" id="CHEBI:49883"/>
    </cofactor>
    <text evidence="14">Binds 1 [4Fe-4S] cluster per subunit.</text>
</comment>
<keyword evidence="9 14" id="KW-0479">Metal-binding</keyword>
<reference evidence="15 16" key="1">
    <citation type="submission" date="2019-11" db="EMBL/GenBank/DDBJ databases">
        <title>Whole-genome sequence of a the green, strictly anaerobic photosynthetic bacterium Heliobacillus mobilis DSM 6151.</title>
        <authorList>
            <person name="Kyndt J.A."/>
            <person name="Meyer T.E."/>
        </authorList>
    </citation>
    <scope>NUCLEOTIDE SEQUENCE [LARGE SCALE GENOMIC DNA]</scope>
    <source>
        <strain evidence="15 16">DSM 6151</strain>
    </source>
</reference>
<dbReference type="GO" id="GO:0008987">
    <property type="term" value="F:quinolinate synthetase A activity"/>
    <property type="evidence" value="ECO:0007669"/>
    <property type="project" value="UniProtKB-UniRule"/>
</dbReference>
<evidence type="ECO:0000256" key="13">
    <source>
        <dbReference type="ARBA" id="ARBA00073059"/>
    </source>
</evidence>
<dbReference type="FunFam" id="3.40.50.10800:FF:000001">
    <property type="entry name" value="Quinolinate synthase A"/>
    <property type="match status" value="1"/>
</dbReference>
<evidence type="ECO:0000256" key="14">
    <source>
        <dbReference type="HAMAP-Rule" id="MF_00568"/>
    </source>
</evidence>
<sequence>MDPEKFASLSDTLTKLKKERNAVILGHVYQRPEIQEVADYVGDSLQLAQQAAKTDADVIVFCGVHFMAESAAILSPDKIVLLPEENAGCPMADMVTAEALRKRKAEIPGVQVVAYVNSSADVKAECDICCTSSNALKVVQSLPQDRPILFIPDKNLGHWVAQQTGRKDIILWEGYCNTHDRLTAADIDKAKAEHPEAEVIVHPECQPEVVAKADFVASTTGLINYAVNSPKDSFIIGTEEGVLHPLRKKAPQKNYYLATRQLICPNMKATSLEKVVWSLQEMRPRITVDPVIREKALASLERMLAIV</sequence>
<evidence type="ECO:0000256" key="12">
    <source>
        <dbReference type="ARBA" id="ARBA00050125"/>
    </source>
</evidence>
<evidence type="ECO:0000256" key="9">
    <source>
        <dbReference type="ARBA" id="ARBA00022723"/>
    </source>
</evidence>
<keyword evidence="5 14" id="KW-0004">4Fe-4S</keyword>
<feature type="binding site" evidence="14">
    <location>
        <begin position="115"/>
        <end position="117"/>
    </location>
    <ligand>
        <name>iminosuccinate</name>
        <dbReference type="ChEBI" id="CHEBI:77875"/>
    </ligand>
</feature>
<dbReference type="PANTHER" id="PTHR30573:SF0">
    <property type="entry name" value="QUINOLINATE SYNTHASE, CHLOROPLASTIC"/>
    <property type="match status" value="1"/>
</dbReference>